<evidence type="ECO:0000313" key="2">
    <source>
        <dbReference type="EMBL" id="KAB2811779.1"/>
    </source>
</evidence>
<dbReference type="RefSeq" id="WP_151579212.1">
    <property type="nucleotide sequence ID" value="NZ_WBVM01000001.1"/>
</dbReference>
<evidence type="ECO:0000313" key="3">
    <source>
        <dbReference type="Proteomes" id="UP000449906"/>
    </source>
</evidence>
<dbReference type="EMBL" id="WBVM01000001">
    <property type="protein sequence ID" value="KAB2811779.1"/>
    <property type="molecule type" value="Genomic_DNA"/>
</dbReference>
<name>A0A7J5E0Q4_NOCSI</name>
<comment type="caution">
    <text evidence="2">The sequence shown here is derived from an EMBL/GenBank/DDBJ whole genome shotgun (WGS) entry which is preliminary data.</text>
</comment>
<dbReference type="AlphaFoldDB" id="A0A7J5E0Q4"/>
<keyword evidence="1" id="KW-0472">Membrane</keyword>
<reference evidence="2 3" key="1">
    <citation type="submission" date="2019-09" db="EMBL/GenBank/DDBJ databases">
        <title>Pimelobacter sp. isolated from Paulinella.</title>
        <authorList>
            <person name="Jeong S.E."/>
        </authorList>
    </citation>
    <scope>NUCLEOTIDE SEQUENCE [LARGE SCALE GENOMIC DNA]</scope>
    <source>
        <strain evidence="2 3">Pch-N</strain>
    </source>
</reference>
<dbReference type="Proteomes" id="UP000449906">
    <property type="component" value="Unassembled WGS sequence"/>
</dbReference>
<keyword evidence="1" id="KW-0812">Transmembrane</keyword>
<protein>
    <submittedName>
        <fullName evidence="2">Uncharacterized protein</fullName>
    </submittedName>
</protein>
<keyword evidence="1" id="KW-1133">Transmembrane helix</keyword>
<sequence length="138" mass="14815">MTRTRVAVLTSMLTAGAVMLVVAVAWAGLKLLDGWGRDELWRDCATDPTASGRQGYCLVVSRYPATPVHSERTYLEIAPVHDGQPLDVRFSAGYPFLVSAAGAELDVDWTGVDQQVVVTDPASGASITYPAELYAEGR</sequence>
<accession>A0A7J5E0Q4</accession>
<feature type="transmembrane region" description="Helical" evidence="1">
    <location>
        <begin position="6"/>
        <end position="29"/>
    </location>
</feature>
<organism evidence="2 3">
    <name type="scientific">Nocardioides simplex</name>
    <name type="common">Arthrobacter simplex</name>
    <dbReference type="NCBI Taxonomy" id="2045"/>
    <lineage>
        <taxon>Bacteria</taxon>
        <taxon>Bacillati</taxon>
        <taxon>Actinomycetota</taxon>
        <taxon>Actinomycetes</taxon>
        <taxon>Propionibacteriales</taxon>
        <taxon>Nocardioidaceae</taxon>
        <taxon>Pimelobacter</taxon>
    </lineage>
</organism>
<proteinExistence type="predicted"/>
<gene>
    <name evidence="2" type="ORF">F9L07_07975</name>
</gene>
<evidence type="ECO:0000256" key="1">
    <source>
        <dbReference type="SAM" id="Phobius"/>
    </source>
</evidence>